<keyword evidence="4" id="KW-1185">Reference proteome</keyword>
<keyword evidence="2" id="KW-0472">Membrane</keyword>
<dbReference type="AlphaFoldDB" id="A0A1Y5SY98"/>
<keyword evidence="2" id="KW-1133">Transmembrane helix</keyword>
<evidence type="ECO:0000256" key="1">
    <source>
        <dbReference type="SAM" id="Coils"/>
    </source>
</evidence>
<dbReference type="OrthoDB" id="7659420at2"/>
<reference evidence="3 4" key="1">
    <citation type="submission" date="2017-03" db="EMBL/GenBank/DDBJ databases">
        <authorList>
            <person name="Afonso C.L."/>
            <person name="Miller P.J."/>
            <person name="Scott M.A."/>
            <person name="Spackman E."/>
            <person name="Goraichik I."/>
            <person name="Dimitrov K.M."/>
            <person name="Suarez D.L."/>
            <person name="Swayne D.E."/>
        </authorList>
    </citation>
    <scope>NUCLEOTIDE SEQUENCE [LARGE SCALE GENOMIC DNA]</scope>
    <source>
        <strain evidence="3 4">CECT 7971</strain>
    </source>
</reference>
<keyword evidence="2" id="KW-0812">Transmembrane</keyword>
<evidence type="ECO:0000256" key="2">
    <source>
        <dbReference type="SAM" id="Phobius"/>
    </source>
</evidence>
<dbReference type="Proteomes" id="UP000193307">
    <property type="component" value="Unassembled WGS sequence"/>
</dbReference>
<evidence type="ECO:0000313" key="4">
    <source>
        <dbReference type="Proteomes" id="UP000193307"/>
    </source>
</evidence>
<evidence type="ECO:0000313" key="3">
    <source>
        <dbReference type="EMBL" id="SLN51764.1"/>
    </source>
</evidence>
<accession>A0A1Y5SY98</accession>
<sequence length="387" mass="40979">MTDVVETEDRSEIDVTDAETVQVELDVDADKVNKTDILEADAKADDLASSDASEDLTPDVVEADTVNSVPYQASVHKKGFFPLLLGGVVCVGLGFAGANFLKPEGWPFPGANTTELQERLTALEGALAETQTQSAQMSDAIEMVRQNSIDAVISVDDKIAEIDLSATVAPIESALAAIEQRLTAVEAAPVAEAIVSPEATAAYERQLQEMQSLLNSEVARLKEAKVAAENEEANAANASAAARLQEAITTGQPYAAVLANLDMDVPNVVRSSATTGIPTLQEISTEFEGAADLAIVETAKSGSENQGWMDRFLRTQLGLRSLTPQDGMSPDAIISRAQQAIRDNDLQIALTEISTLPDVGQAAMADWVAHAQTRLDVTNALSAMLAQ</sequence>
<evidence type="ECO:0008006" key="5">
    <source>
        <dbReference type="Google" id="ProtNLM"/>
    </source>
</evidence>
<feature type="coiled-coil region" evidence="1">
    <location>
        <begin position="211"/>
        <end position="241"/>
    </location>
</feature>
<gene>
    <name evidence="3" type="ORF">PAM7971_02573</name>
</gene>
<proteinExistence type="predicted"/>
<keyword evidence="1" id="KW-0175">Coiled coil</keyword>
<feature type="transmembrane region" description="Helical" evidence="2">
    <location>
        <begin position="80"/>
        <end position="101"/>
    </location>
</feature>
<protein>
    <recommendedName>
        <fullName evidence="5">Mitochondrial inner membrane protein</fullName>
    </recommendedName>
</protein>
<organism evidence="3 4">
    <name type="scientific">Pacificibacter marinus</name>
    <dbReference type="NCBI Taxonomy" id="658057"/>
    <lineage>
        <taxon>Bacteria</taxon>
        <taxon>Pseudomonadati</taxon>
        <taxon>Pseudomonadota</taxon>
        <taxon>Alphaproteobacteria</taxon>
        <taxon>Rhodobacterales</taxon>
        <taxon>Roseobacteraceae</taxon>
        <taxon>Pacificibacter</taxon>
    </lineage>
</organism>
<name>A0A1Y5SY98_9RHOB</name>
<dbReference type="STRING" id="658057.SAMN04488032_11084"/>
<dbReference type="EMBL" id="FWFW01000008">
    <property type="protein sequence ID" value="SLN51764.1"/>
    <property type="molecule type" value="Genomic_DNA"/>
</dbReference>
<dbReference type="RefSeq" id="WP_085849699.1">
    <property type="nucleotide sequence ID" value="NZ_FNZV01000010.1"/>
</dbReference>